<accession>A0A371HZJ0</accession>
<reference evidence="1" key="1">
    <citation type="submission" date="2018-05" db="EMBL/GenBank/DDBJ databases">
        <title>Draft genome of Mucuna pruriens seed.</title>
        <authorList>
            <person name="Nnadi N.E."/>
            <person name="Vos R."/>
            <person name="Hasami M.H."/>
            <person name="Devisetty U.K."/>
            <person name="Aguiy J.C."/>
        </authorList>
    </citation>
    <scope>NUCLEOTIDE SEQUENCE [LARGE SCALE GENOMIC DNA]</scope>
    <source>
        <strain evidence="1">JCA_2017</strain>
    </source>
</reference>
<keyword evidence="1" id="KW-0804">Transcription</keyword>
<evidence type="ECO:0000313" key="2">
    <source>
        <dbReference type="Proteomes" id="UP000257109"/>
    </source>
</evidence>
<proteinExistence type="predicted"/>
<dbReference type="STRING" id="157652.A0A371HZJ0"/>
<protein>
    <submittedName>
        <fullName evidence="1">DNA-directed RNA polymerases IV and V subunit 2</fullName>
    </submittedName>
</protein>
<dbReference type="Proteomes" id="UP000257109">
    <property type="component" value="Unassembled WGS sequence"/>
</dbReference>
<name>A0A371HZJ0_MUCPR</name>
<dbReference type="AlphaFoldDB" id="A0A371HZJ0"/>
<keyword evidence="1" id="KW-0240">DNA-directed RNA polymerase</keyword>
<organism evidence="1 2">
    <name type="scientific">Mucuna pruriens</name>
    <name type="common">Velvet bean</name>
    <name type="synonym">Dolichos pruriens</name>
    <dbReference type="NCBI Taxonomy" id="157652"/>
    <lineage>
        <taxon>Eukaryota</taxon>
        <taxon>Viridiplantae</taxon>
        <taxon>Streptophyta</taxon>
        <taxon>Embryophyta</taxon>
        <taxon>Tracheophyta</taxon>
        <taxon>Spermatophyta</taxon>
        <taxon>Magnoliopsida</taxon>
        <taxon>eudicotyledons</taxon>
        <taxon>Gunneridae</taxon>
        <taxon>Pentapetalae</taxon>
        <taxon>rosids</taxon>
        <taxon>fabids</taxon>
        <taxon>Fabales</taxon>
        <taxon>Fabaceae</taxon>
        <taxon>Papilionoideae</taxon>
        <taxon>50 kb inversion clade</taxon>
        <taxon>NPAAA clade</taxon>
        <taxon>indigoferoid/millettioid clade</taxon>
        <taxon>Phaseoleae</taxon>
        <taxon>Mucuna</taxon>
    </lineage>
</organism>
<dbReference type="GO" id="GO:0000428">
    <property type="term" value="C:DNA-directed RNA polymerase complex"/>
    <property type="evidence" value="ECO:0007669"/>
    <property type="project" value="UniProtKB-KW"/>
</dbReference>
<comment type="caution">
    <text evidence="1">The sequence shown here is derived from an EMBL/GenBank/DDBJ whole genome shotgun (WGS) entry which is preliminary data.</text>
</comment>
<dbReference type="EMBL" id="QJKJ01001331">
    <property type="protein sequence ID" value="RDY08161.1"/>
    <property type="molecule type" value="Genomic_DNA"/>
</dbReference>
<gene>
    <name evidence="1" type="primary">NRPD2</name>
    <name evidence="1" type="ORF">CR513_07645</name>
</gene>
<sequence length="263" mass="30768">MRIRVKGLHCERNRARVSHAREVPIHHVLFRDTFAEVDLESRLPQSLCKPLWCSSQLLQLLRPLWLLKGFRNSWCQHTRFRPPKKDDNKHYRHARVKLSKVKLDEPKFRGSGSNAEEFKMLPRHTRIQRMAYNSKTEVGIEARDPKKVRSDKFKIGKEKLLDREILKEDDREIIIKRMLAMVKTGRRMPESKNLVMKFTSSLKGIPRKEGSPLTTTCLLLTYHTYQGIRPLKGDGCCLESPSKSVLRYMFSGINGPKREEYVS</sequence>
<evidence type="ECO:0000313" key="1">
    <source>
        <dbReference type="EMBL" id="RDY08161.1"/>
    </source>
</evidence>
<keyword evidence="2" id="KW-1185">Reference proteome</keyword>
<feature type="non-terminal residue" evidence="1">
    <location>
        <position position="1"/>
    </location>
</feature>